<evidence type="ECO:0000259" key="7">
    <source>
        <dbReference type="PROSITE" id="PS51192"/>
    </source>
</evidence>
<dbReference type="Gene3D" id="3.40.50.150">
    <property type="entry name" value="Vaccinia Virus protein VP39"/>
    <property type="match status" value="1"/>
</dbReference>
<dbReference type="InterPro" id="IPR051537">
    <property type="entry name" value="DNA_Adenine_Mtase"/>
</dbReference>
<evidence type="ECO:0000256" key="1">
    <source>
        <dbReference type="ARBA" id="ARBA00011900"/>
    </source>
</evidence>
<dbReference type="Gene3D" id="3.40.50.300">
    <property type="entry name" value="P-loop containing nucleotide triphosphate hydrolases"/>
    <property type="match status" value="2"/>
</dbReference>
<dbReference type="SUPFAM" id="SSF52540">
    <property type="entry name" value="P-loop containing nucleoside triphosphate hydrolases"/>
    <property type="match status" value="2"/>
</dbReference>
<dbReference type="Proteomes" id="UP000249377">
    <property type="component" value="Unassembled WGS sequence"/>
</dbReference>
<keyword evidence="3" id="KW-0808">Transferase</keyword>
<evidence type="ECO:0000256" key="5">
    <source>
        <dbReference type="ARBA" id="ARBA00022747"/>
    </source>
</evidence>
<dbReference type="GO" id="GO:0008170">
    <property type="term" value="F:N-methyltransferase activity"/>
    <property type="evidence" value="ECO:0007669"/>
    <property type="project" value="InterPro"/>
</dbReference>
<dbReference type="AlphaFoldDB" id="A0A328UIT1"/>
<dbReference type="Pfam" id="PF00176">
    <property type="entry name" value="SNF2-rel_dom"/>
    <property type="match status" value="1"/>
</dbReference>
<keyword evidence="2 8" id="KW-0489">Methyltransferase</keyword>
<dbReference type="CDD" id="cd02440">
    <property type="entry name" value="AdoMet_MTases"/>
    <property type="match status" value="1"/>
</dbReference>
<feature type="domain" description="Helicase ATP-binding" evidence="7">
    <location>
        <begin position="493"/>
        <end position="655"/>
    </location>
</feature>
<keyword evidence="9" id="KW-1185">Reference proteome</keyword>
<gene>
    <name evidence="8" type="ORF">DPQ25_07720</name>
</gene>
<dbReference type="EMBL" id="QLYR01000004">
    <property type="protein sequence ID" value="RAQ28676.1"/>
    <property type="molecule type" value="Genomic_DNA"/>
</dbReference>
<reference evidence="8 9" key="1">
    <citation type="submission" date="2018-06" db="EMBL/GenBank/DDBJ databases">
        <title>Noncontiguous genome sequence of Ruminococcaceae bacterium ASD2818.</title>
        <authorList>
            <person name="Chaplin A.V."/>
            <person name="Sokolova S.R."/>
            <person name="Kochetkova T.O."/>
            <person name="Goltsov A.Y."/>
            <person name="Trofimov D.Y."/>
            <person name="Efimov B.A."/>
        </authorList>
    </citation>
    <scope>NUCLEOTIDE SEQUENCE [LARGE SCALE GENOMIC DNA]</scope>
    <source>
        <strain evidence="8 9">ASD2818</strain>
    </source>
</reference>
<evidence type="ECO:0000256" key="3">
    <source>
        <dbReference type="ARBA" id="ARBA00022679"/>
    </source>
</evidence>
<dbReference type="RefSeq" id="WP_112332598.1">
    <property type="nucleotide sequence ID" value="NZ_QLYR01000004.1"/>
</dbReference>
<comment type="catalytic activity">
    <reaction evidence="6">
        <text>a 2'-deoxyadenosine in DNA + S-adenosyl-L-methionine = an N(6)-methyl-2'-deoxyadenosine in DNA + S-adenosyl-L-homocysteine + H(+)</text>
        <dbReference type="Rhea" id="RHEA:15197"/>
        <dbReference type="Rhea" id="RHEA-COMP:12418"/>
        <dbReference type="Rhea" id="RHEA-COMP:12419"/>
        <dbReference type="ChEBI" id="CHEBI:15378"/>
        <dbReference type="ChEBI" id="CHEBI:57856"/>
        <dbReference type="ChEBI" id="CHEBI:59789"/>
        <dbReference type="ChEBI" id="CHEBI:90615"/>
        <dbReference type="ChEBI" id="CHEBI:90616"/>
        <dbReference type="EC" id="2.1.1.72"/>
    </reaction>
</comment>
<dbReference type="PRINTS" id="PR00507">
    <property type="entry name" value="N12N6MTFRASE"/>
</dbReference>
<dbReference type="GO" id="GO:0005524">
    <property type="term" value="F:ATP binding"/>
    <property type="evidence" value="ECO:0007669"/>
    <property type="project" value="InterPro"/>
</dbReference>
<evidence type="ECO:0000256" key="4">
    <source>
        <dbReference type="ARBA" id="ARBA00022691"/>
    </source>
</evidence>
<dbReference type="GO" id="GO:0003677">
    <property type="term" value="F:DNA binding"/>
    <property type="evidence" value="ECO:0007669"/>
    <property type="project" value="InterPro"/>
</dbReference>
<dbReference type="PROSITE" id="PS51192">
    <property type="entry name" value="HELICASE_ATP_BIND_1"/>
    <property type="match status" value="1"/>
</dbReference>
<dbReference type="Pfam" id="PF02384">
    <property type="entry name" value="N6_Mtase"/>
    <property type="match status" value="1"/>
</dbReference>
<evidence type="ECO:0000313" key="8">
    <source>
        <dbReference type="EMBL" id="RAQ28676.1"/>
    </source>
</evidence>
<dbReference type="InterPro" id="IPR029063">
    <property type="entry name" value="SAM-dependent_MTases_sf"/>
</dbReference>
<dbReference type="InterPro" id="IPR000330">
    <property type="entry name" value="SNF2_N"/>
</dbReference>
<dbReference type="PANTHER" id="PTHR42933:SF1">
    <property type="entry name" value="SITE-SPECIFIC DNA-METHYLTRANSFERASE (ADENINE-SPECIFIC)"/>
    <property type="match status" value="1"/>
</dbReference>
<dbReference type="SUPFAM" id="SSF53335">
    <property type="entry name" value="S-adenosyl-L-methionine-dependent methyltransferases"/>
    <property type="match status" value="1"/>
</dbReference>
<dbReference type="InterPro" id="IPR003356">
    <property type="entry name" value="DNA_methylase_A-5"/>
</dbReference>
<dbReference type="EC" id="2.1.1.72" evidence="1"/>
<comment type="caution">
    <text evidence="8">The sequence shown here is derived from an EMBL/GenBank/DDBJ whole genome shotgun (WGS) entry which is preliminary data.</text>
</comment>
<dbReference type="GO" id="GO:0009307">
    <property type="term" value="P:DNA restriction-modification system"/>
    <property type="evidence" value="ECO:0007669"/>
    <property type="project" value="UniProtKB-KW"/>
</dbReference>
<evidence type="ECO:0000313" key="9">
    <source>
        <dbReference type="Proteomes" id="UP000249377"/>
    </source>
</evidence>
<accession>A0A328UIT1</accession>
<organism evidence="8 9">
    <name type="scientific">Hydrogeniiclostridium mannosilyticum</name>
    <dbReference type="NCBI Taxonomy" id="2764322"/>
    <lineage>
        <taxon>Bacteria</taxon>
        <taxon>Bacillati</taxon>
        <taxon>Bacillota</taxon>
        <taxon>Clostridia</taxon>
        <taxon>Eubacteriales</taxon>
        <taxon>Acutalibacteraceae</taxon>
        <taxon>Hydrogeniiclostridium</taxon>
    </lineage>
</organism>
<dbReference type="GO" id="GO:0009007">
    <property type="term" value="F:site-specific DNA-methyltransferase (adenine-specific) activity"/>
    <property type="evidence" value="ECO:0007669"/>
    <property type="project" value="UniProtKB-EC"/>
</dbReference>
<sequence>MKYVVYDTTVPQDKRQDTNEKLLYLIDNGKTSEYGISGDDIYNLYTGDGGLHGLRRQDYENYASYSEAKKEIENGQFFTPPLICRLVAEALSPPADAAVADLTCGAGAFFNFMPVENNLYGCELDIKAYKVAKYLYSRANLVNSDIRSYQPSTRFDYIVGNPPYNLRWWVADSTEELSQLYYCWKAAELLKPFGILAIIVPASFLSDDFSDGGSIREMEKRFSFLGHVALPSNAFSSLGVRHYPIKLQFWQKRSAGVDARPYHVKVDRFLTVGFDCEKEAAWISAHLLQEARTQLEKNRYSAVRELAKEKELSAGFLYQVQKMLYQIKCHPKLRENYSKCYEYFYRFCTETQPKDMKYEEWAKKRLTEAKVLAYLKKTLQKQNAPPPQDKIALVKRNYDFVYKGYSGKSRRQIPEDKKTPVPIYEIASSDEAGEFPGYECLIRRKQQEYIRQNRPFEFIQEDLKIGAWLSAFHLWDAENEEEIRLNKIQRHDLNIMLQKRYGLLQWEQGSGKTLAGIAFGKYRMEQENIHHTWVVSSAISIRNNWNVVLPNYGLSYVFIERLADFKKIRRGDFVLITLNKLGKYRRQIKRWVRVHGQKLCLIFDESDEMTNPSSIRAKSVLDCFRRCRTKLLTTGTSTRNNISEFAPQLELMYNNSANMLSWSPEIYHYDSRDGFLSRESNPYFGQPIPAYKAGYRLFTASHLPEKITVFGVGQRTQDIYNADALSEILGKTVITRTFPEIVGREIRRIHQVPVFFTPDEREVYQMAMEEFWKMQKNYFASTGNSRKDALMRLMQQITLLLRISAAPDTVTEYQGGLPTKIGRVVKLTGKFETEPVAIGVRHKVVLDSYKKALEEAFPRRTIFAVTGSTTSFAQRQRLRKTLKESGNGILLCTQQSLPSSVNFEYVNRIIIPELHYNNAKMSQFYMRFVRYTSTAWKDIYFVTYGGSIESNLMQMVLAKEKINLFMKGQDTDLNEIYERFGVDYDLLSLLMCREQDEKGNFKIRWGEQQIA</sequence>
<evidence type="ECO:0000256" key="2">
    <source>
        <dbReference type="ARBA" id="ARBA00022603"/>
    </source>
</evidence>
<keyword evidence="4" id="KW-0949">S-adenosyl-L-methionine</keyword>
<dbReference type="PROSITE" id="PS00092">
    <property type="entry name" value="N6_MTASE"/>
    <property type="match status" value="1"/>
</dbReference>
<dbReference type="PANTHER" id="PTHR42933">
    <property type="entry name" value="SLR6095 PROTEIN"/>
    <property type="match status" value="1"/>
</dbReference>
<protein>
    <recommendedName>
        <fullName evidence="1">site-specific DNA-methyltransferase (adenine-specific)</fullName>
        <ecNumber evidence="1">2.1.1.72</ecNumber>
    </recommendedName>
</protein>
<evidence type="ECO:0000256" key="6">
    <source>
        <dbReference type="ARBA" id="ARBA00047942"/>
    </source>
</evidence>
<dbReference type="InterPro" id="IPR002052">
    <property type="entry name" value="DNA_methylase_N6_adenine_CS"/>
</dbReference>
<dbReference type="GO" id="GO:0032259">
    <property type="term" value="P:methylation"/>
    <property type="evidence" value="ECO:0007669"/>
    <property type="project" value="UniProtKB-KW"/>
</dbReference>
<proteinExistence type="predicted"/>
<name>A0A328UIT1_9FIRM</name>
<dbReference type="InterPro" id="IPR014001">
    <property type="entry name" value="Helicase_ATP-bd"/>
</dbReference>
<keyword evidence="5" id="KW-0680">Restriction system</keyword>
<dbReference type="SMART" id="SM00487">
    <property type="entry name" value="DEXDc"/>
    <property type="match status" value="1"/>
</dbReference>
<dbReference type="InterPro" id="IPR027417">
    <property type="entry name" value="P-loop_NTPase"/>
</dbReference>